<protein>
    <recommendedName>
        <fullName evidence="9">Lipoprotein signal peptidase</fullName>
        <ecNumber evidence="9">3.4.23.36</ecNumber>
    </recommendedName>
    <alternativeName>
        <fullName evidence="9">Prolipoprotein signal peptidase</fullName>
    </alternativeName>
    <alternativeName>
        <fullName evidence="9">Signal peptidase II</fullName>
        <shortName evidence="9">SPase II</shortName>
    </alternativeName>
</protein>
<evidence type="ECO:0000256" key="7">
    <source>
        <dbReference type="ARBA" id="ARBA00022989"/>
    </source>
</evidence>
<keyword evidence="2 9" id="KW-1003">Cell membrane</keyword>
<proteinExistence type="inferred from homology"/>
<evidence type="ECO:0000256" key="5">
    <source>
        <dbReference type="ARBA" id="ARBA00022750"/>
    </source>
</evidence>
<gene>
    <name evidence="9" type="primary">lspA</name>
    <name evidence="11" type="ORF">GCM10022197_22170</name>
</gene>
<organism evidence="11 12">
    <name type="scientific">Microlunatus spumicola</name>
    <dbReference type="NCBI Taxonomy" id="81499"/>
    <lineage>
        <taxon>Bacteria</taxon>
        <taxon>Bacillati</taxon>
        <taxon>Actinomycetota</taxon>
        <taxon>Actinomycetes</taxon>
        <taxon>Propionibacteriales</taxon>
        <taxon>Propionibacteriaceae</taxon>
        <taxon>Microlunatus</taxon>
    </lineage>
</organism>
<dbReference type="HAMAP" id="MF_00161">
    <property type="entry name" value="LspA"/>
    <property type="match status" value="1"/>
</dbReference>
<evidence type="ECO:0000256" key="2">
    <source>
        <dbReference type="ARBA" id="ARBA00022475"/>
    </source>
</evidence>
<dbReference type="PRINTS" id="PR00781">
    <property type="entry name" value="LIPOSIGPTASE"/>
</dbReference>
<dbReference type="EMBL" id="BAAAYR010000002">
    <property type="protein sequence ID" value="GAA3565867.1"/>
    <property type="molecule type" value="Genomic_DNA"/>
</dbReference>
<comment type="caution">
    <text evidence="9">Lacks conserved residue(s) required for the propagation of feature annotation.</text>
</comment>
<comment type="pathway">
    <text evidence="9">Protein modification; lipoprotein biosynthesis (signal peptide cleavage).</text>
</comment>
<keyword evidence="8 9" id="KW-0472">Membrane</keyword>
<dbReference type="Proteomes" id="UP001500767">
    <property type="component" value="Unassembled WGS sequence"/>
</dbReference>
<comment type="caution">
    <text evidence="11">The sequence shown here is derived from an EMBL/GenBank/DDBJ whole genome shotgun (WGS) entry which is preliminary data.</text>
</comment>
<evidence type="ECO:0000256" key="1">
    <source>
        <dbReference type="ARBA" id="ARBA00006139"/>
    </source>
</evidence>
<feature type="transmembrane region" description="Helical" evidence="9">
    <location>
        <begin position="91"/>
        <end position="110"/>
    </location>
</feature>
<keyword evidence="3 9" id="KW-0645">Protease</keyword>
<evidence type="ECO:0000256" key="3">
    <source>
        <dbReference type="ARBA" id="ARBA00022670"/>
    </source>
</evidence>
<sequence>MGGHTASARLLLVGLIVGLGGADLIAKAAAQRTLGAGRVVDLGLLDLRLGFNSGTAFGVGAELPAALILAIVGLITAGVAVFAWHEAARGFSIMVLGLAAIVAGAAANVVDRAGDGVVTDYLHSGWWPTFNLADVFITLGAVAVLVAAWRSPSAGAAAADTSGQQPT</sequence>
<keyword evidence="7 9" id="KW-1133">Transmembrane helix</keyword>
<evidence type="ECO:0000256" key="4">
    <source>
        <dbReference type="ARBA" id="ARBA00022692"/>
    </source>
</evidence>
<name>A0ABP6XGR6_9ACTN</name>
<accession>A0ABP6XGR6</accession>
<comment type="function">
    <text evidence="9">This protein specifically catalyzes the removal of signal peptides from prolipoproteins.</text>
</comment>
<comment type="similarity">
    <text evidence="1 9 10">Belongs to the peptidase A8 family.</text>
</comment>
<dbReference type="Pfam" id="PF01252">
    <property type="entry name" value="Peptidase_A8"/>
    <property type="match status" value="1"/>
</dbReference>
<dbReference type="PANTHER" id="PTHR33695:SF1">
    <property type="entry name" value="LIPOPROTEIN SIGNAL PEPTIDASE"/>
    <property type="match status" value="1"/>
</dbReference>
<comment type="catalytic activity">
    <reaction evidence="9">
        <text>Release of signal peptides from bacterial membrane prolipoproteins. Hydrolyzes -Xaa-Yaa-Zaa-|-(S,diacylglyceryl)Cys-, in which Xaa is hydrophobic (preferably Leu), and Yaa (Ala or Ser) and Zaa (Gly or Ala) have small, neutral side chains.</text>
        <dbReference type="EC" id="3.4.23.36"/>
    </reaction>
</comment>
<feature type="transmembrane region" description="Helical" evidence="9">
    <location>
        <begin position="63"/>
        <end position="84"/>
    </location>
</feature>
<evidence type="ECO:0000313" key="12">
    <source>
        <dbReference type="Proteomes" id="UP001500767"/>
    </source>
</evidence>
<feature type="active site" evidence="9">
    <location>
        <position position="134"/>
    </location>
</feature>
<feature type="active site" evidence="9">
    <location>
        <position position="120"/>
    </location>
</feature>
<evidence type="ECO:0000256" key="9">
    <source>
        <dbReference type="HAMAP-Rule" id="MF_00161"/>
    </source>
</evidence>
<reference evidence="12" key="1">
    <citation type="journal article" date="2019" name="Int. J. Syst. Evol. Microbiol.">
        <title>The Global Catalogue of Microorganisms (GCM) 10K type strain sequencing project: providing services to taxonomists for standard genome sequencing and annotation.</title>
        <authorList>
            <consortium name="The Broad Institute Genomics Platform"/>
            <consortium name="The Broad Institute Genome Sequencing Center for Infectious Disease"/>
            <person name="Wu L."/>
            <person name="Ma J."/>
        </authorList>
    </citation>
    <scope>NUCLEOTIDE SEQUENCE [LARGE SCALE GENOMIC DNA]</scope>
    <source>
        <strain evidence="12">JCM 16540</strain>
    </source>
</reference>
<keyword evidence="5 9" id="KW-0064">Aspartyl protease</keyword>
<evidence type="ECO:0000256" key="10">
    <source>
        <dbReference type="RuleBase" id="RU004181"/>
    </source>
</evidence>
<dbReference type="PANTHER" id="PTHR33695">
    <property type="entry name" value="LIPOPROTEIN SIGNAL PEPTIDASE"/>
    <property type="match status" value="1"/>
</dbReference>
<dbReference type="InterPro" id="IPR001872">
    <property type="entry name" value="Peptidase_A8"/>
</dbReference>
<evidence type="ECO:0000313" key="11">
    <source>
        <dbReference type="EMBL" id="GAA3565867.1"/>
    </source>
</evidence>
<dbReference type="EC" id="3.4.23.36" evidence="9"/>
<keyword evidence="6 9" id="KW-0378">Hydrolase</keyword>
<feature type="transmembrane region" description="Helical" evidence="9">
    <location>
        <begin position="130"/>
        <end position="149"/>
    </location>
</feature>
<evidence type="ECO:0000256" key="8">
    <source>
        <dbReference type="ARBA" id="ARBA00023136"/>
    </source>
</evidence>
<evidence type="ECO:0000256" key="6">
    <source>
        <dbReference type="ARBA" id="ARBA00022801"/>
    </source>
</evidence>
<keyword evidence="12" id="KW-1185">Reference proteome</keyword>
<keyword evidence="4 9" id="KW-0812">Transmembrane</keyword>
<comment type="subcellular location">
    <subcellularLocation>
        <location evidence="9">Cell membrane</location>
        <topology evidence="9">Multi-pass membrane protein</topology>
    </subcellularLocation>
</comment>
<dbReference type="RefSeq" id="WP_204910617.1">
    <property type="nucleotide sequence ID" value="NZ_BAAAYR010000002.1"/>
</dbReference>